<name>A0ABP8U8K9_9ACTN</name>
<dbReference type="SMART" id="SM00530">
    <property type="entry name" value="HTH_XRE"/>
    <property type="match status" value="1"/>
</dbReference>
<dbReference type="Proteomes" id="UP001501442">
    <property type="component" value="Unassembled WGS sequence"/>
</dbReference>
<dbReference type="InterPro" id="IPR010982">
    <property type="entry name" value="Lambda_DNA-bd_dom_sf"/>
</dbReference>
<evidence type="ECO:0000313" key="3">
    <source>
        <dbReference type="Proteomes" id="UP001501442"/>
    </source>
</evidence>
<dbReference type="RefSeq" id="WP_345431763.1">
    <property type="nucleotide sequence ID" value="NZ_BAABHK010000004.1"/>
</dbReference>
<feature type="domain" description="HTH cro/C1-type" evidence="1">
    <location>
        <begin position="27"/>
        <end position="80"/>
    </location>
</feature>
<protein>
    <submittedName>
        <fullName evidence="2">Helix-turn-helix transcriptional regulator</fullName>
    </submittedName>
</protein>
<dbReference type="Gene3D" id="1.10.260.40">
    <property type="entry name" value="lambda repressor-like DNA-binding domains"/>
    <property type="match status" value="1"/>
</dbReference>
<dbReference type="EMBL" id="BAABHK010000004">
    <property type="protein sequence ID" value="GAA4626261.1"/>
    <property type="molecule type" value="Genomic_DNA"/>
</dbReference>
<organism evidence="2 3">
    <name type="scientific">Actinoallomurus vinaceus</name>
    <dbReference type="NCBI Taxonomy" id="1080074"/>
    <lineage>
        <taxon>Bacteria</taxon>
        <taxon>Bacillati</taxon>
        <taxon>Actinomycetota</taxon>
        <taxon>Actinomycetes</taxon>
        <taxon>Streptosporangiales</taxon>
        <taxon>Thermomonosporaceae</taxon>
        <taxon>Actinoallomurus</taxon>
    </lineage>
</organism>
<gene>
    <name evidence="2" type="ORF">GCM10023196_033760</name>
</gene>
<dbReference type="CDD" id="cd00093">
    <property type="entry name" value="HTH_XRE"/>
    <property type="match status" value="1"/>
</dbReference>
<evidence type="ECO:0000313" key="2">
    <source>
        <dbReference type="EMBL" id="GAA4626261.1"/>
    </source>
</evidence>
<dbReference type="Pfam" id="PF19054">
    <property type="entry name" value="DUF5753"/>
    <property type="match status" value="1"/>
</dbReference>
<dbReference type="InterPro" id="IPR043917">
    <property type="entry name" value="DUF5753"/>
</dbReference>
<evidence type="ECO:0000259" key="1">
    <source>
        <dbReference type="PROSITE" id="PS50943"/>
    </source>
</evidence>
<proteinExistence type="predicted"/>
<sequence>MASTTSRKPATAAVSGTSALAYWGDELRFYREQAGLTQEQLGRAIHMSPSMIAMVETGRRAPRVEFIKACDGVLGTHGALGRLWKRIMEHSYLEWFRPFVEVESDAAEILEYEPQAVSGLLQTEDYARAQLRAGRPHDTDEEIEKHVAARLSRQEILSRSEPPYLWVILDEAVLRRPFGGAEVMRDQFARLVCVAQSPRVVLQVLPFAAGAHAGTSGPMALFTLADETKLVYAEGFGDGQIIGRPEEVANCRVALDLLRACALSPVDSVRMIADLIGECDERRGPVA</sequence>
<comment type="caution">
    <text evidence="2">The sequence shown here is derived from an EMBL/GenBank/DDBJ whole genome shotgun (WGS) entry which is preliminary data.</text>
</comment>
<reference evidence="3" key="1">
    <citation type="journal article" date="2019" name="Int. J. Syst. Evol. Microbiol.">
        <title>The Global Catalogue of Microorganisms (GCM) 10K type strain sequencing project: providing services to taxonomists for standard genome sequencing and annotation.</title>
        <authorList>
            <consortium name="The Broad Institute Genomics Platform"/>
            <consortium name="The Broad Institute Genome Sequencing Center for Infectious Disease"/>
            <person name="Wu L."/>
            <person name="Ma J."/>
        </authorList>
    </citation>
    <scope>NUCLEOTIDE SEQUENCE [LARGE SCALE GENOMIC DNA]</scope>
    <source>
        <strain evidence="3">JCM 17939</strain>
    </source>
</reference>
<dbReference type="PROSITE" id="PS50943">
    <property type="entry name" value="HTH_CROC1"/>
    <property type="match status" value="1"/>
</dbReference>
<dbReference type="InterPro" id="IPR001387">
    <property type="entry name" value="Cro/C1-type_HTH"/>
</dbReference>
<dbReference type="Pfam" id="PF13560">
    <property type="entry name" value="HTH_31"/>
    <property type="match status" value="1"/>
</dbReference>
<accession>A0ABP8U8K9</accession>
<dbReference type="SUPFAM" id="SSF47413">
    <property type="entry name" value="lambda repressor-like DNA-binding domains"/>
    <property type="match status" value="1"/>
</dbReference>
<keyword evidence="3" id="KW-1185">Reference proteome</keyword>